<proteinExistence type="predicted"/>
<accession>A0ABY9EA50</accession>
<reference evidence="3 4" key="1">
    <citation type="submission" date="2022-05" db="EMBL/GenBank/DDBJ databases">
        <title>Microbulbifer sp. nov., isolated from sponge.</title>
        <authorList>
            <person name="Gao L."/>
        </authorList>
    </citation>
    <scope>NUCLEOTIDE SEQUENCE [LARGE SCALE GENOMIC DNA]</scope>
    <source>
        <strain evidence="3 4">MI-G</strain>
    </source>
</reference>
<feature type="transmembrane region" description="Helical" evidence="2">
    <location>
        <begin position="37"/>
        <end position="61"/>
    </location>
</feature>
<keyword evidence="1" id="KW-0175">Coiled coil</keyword>
<evidence type="ECO:0000256" key="1">
    <source>
        <dbReference type="SAM" id="Coils"/>
    </source>
</evidence>
<dbReference type="RefSeq" id="WP_301413919.1">
    <property type="nucleotide sequence ID" value="NZ_CP098023.1"/>
</dbReference>
<protein>
    <submittedName>
        <fullName evidence="3">Uncharacterized protein</fullName>
    </submittedName>
</protein>
<keyword evidence="2" id="KW-0812">Transmembrane</keyword>
<gene>
    <name evidence="3" type="ORF">M8T91_09860</name>
</gene>
<feature type="coiled-coil region" evidence="1">
    <location>
        <begin position="109"/>
        <end position="155"/>
    </location>
</feature>
<name>A0ABY9EA50_9GAMM</name>
<evidence type="ECO:0000313" key="3">
    <source>
        <dbReference type="EMBL" id="WKD48245.1"/>
    </source>
</evidence>
<evidence type="ECO:0000256" key="2">
    <source>
        <dbReference type="SAM" id="Phobius"/>
    </source>
</evidence>
<keyword evidence="2" id="KW-1133">Transmembrane helix</keyword>
<organism evidence="3 4">
    <name type="scientific">Microbulbifer spongiae</name>
    <dbReference type="NCBI Taxonomy" id="2944933"/>
    <lineage>
        <taxon>Bacteria</taxon>
        <taxon>Pseudomonadati</taxon>
        <taxon>Pseudomonadota</taxon>
        <taxon>Gammaproteobacteria</taxon>
        <taxon>Cellvibrionales</taxon>
        <taxon>Microbulbiferaceae</taxon>
        <taxon>Microbulbifer</taxon>
    </lineage>
</organism>
<keyword evidence="2" id="KW-0472">Membrane</keyword>
<sequence length="384" mass="41518">MRLWQSLTGIAALIFCGTSLAFTVQLWIAIPSTTGSQIVAGLTAVALELCKFSFAPLGLWLRAQGQLSGHVLLALWPLLVIISIVATVGFLATHSEEQQQRSTQGSLEYQALKQQLISIKEQINSLNGLIATDAANGYRQRAIDTTAQLRALEAQRSQIIKSLATAKPGASTHGAFNSLASTLNIDPVRLQHVGFLALAIITDVVGLVALLAFNAASTVCKRLSTDAQPLSTACKRPLTTCKRLLTRLLTVSKWSPTEPKRLPSDAKQLLTVGKRLSTEEQDSSTHPQQLSTVCKRPSTPAKRLSTVGKRLVNADLSQEQIDLADRICAGEFGTRPVLRRINNAVRGGNRFVKPIFDALEQAGELTRDGHGFCLAENQRIGEPT</sequence>
<feature type="transmembrane region" description="Helical" evidence="2">
    <location>
        <begin position="193"/>
        <end position="213"/>
    </location>
</feature>
<dbReference type="Proteomes" id="UP001321520">
    <property type="component" value="Chromosome"/>
</dbReference>
<keyword evidence="4" id="KW-1185">Reference proteome</keyword>
<evidence type="ECO:0000313" key="4">
    <source>
        <dbReference type="Proteomes" id="UP001321520"/>
    </source>
</evidence>
<dbReference type="EMBL" id="CP098023">
    <property type="protein sequence ID" value="WKD48245.1"/>
    <property type="molecule type" value="Genomic_DNA"/>
</dbReference>
<feature type="transmembrane region" description="Helical" evidence="2">
    <location>
        <begin position="73"/>
        <end position="92"/>
    </location>
</feature>